<dbReference type="SUPFAM" id="SSF56042">
    <property type="entry name" value="PurM C-terminal domain-like"/>
    <property type="match status" value="1"/>
</dbReference>
<dbReference type="RefSeq" id="WP_345333116.1">
    <property type="nucleotide sequence ID" value="NZ_BAABJZ010000006.1"/>
</dbReference>
<proteinExistence type="predicted"/>
<name>A0ABP9EDU7_9GAMM</name>
<protein>
    <recommendedName>
        <fullName evidence="3">Hydrogenase expression/formation protein HypE</fullName>
    </recommendedName>
</protein>
<evidence type="ECO:0000313" key="2">
    <source>
        <dbReference type="Proteomes" id="UP001499988"/>
    </source>
</evidence>
<organism evidence="1 2">
    <name type="scientific">Ferrimonas pelagia</name>
    <dbReference type="NCBI Taxonomy" id="1177826"/>
    <lineage>
        <taxon>Bacteria</taxon>
        <taxon>Pseudomonadati</taxon>
        <taxon>Pseudomonadota</taxon>
        <taxon>Gammaproteobacteria</taxon>
        <taxon>Alteromonadales</taxon>
        <taxon>Ferrimonadaceae</taxon>
        <taxon>Ferrimonas</taxon>
    </lineage>
</organism>
<gene>
    <name evidence="1" type="ORF">GCM10023333_05180</name>
</gene>
<keyword evidence="2" id="KW-1185">Reference proteome</keyword>
<dbReference type="EMBL" id="BAABJZ010000006">
    <property type="protein sequence ID" value="GAA4874966.1"/>
    <property type="molecule type" value="Genomic_DNA"/>
</dbReference>
<comment type="caution">
    <text evidence="1">The sequence shown here is derived from an EMBL/GenBank/DDBJ whole genome shotgun (WGS) entry which is preliminary data.</text>
</comment>
<reference evidence="2" key="1">
    <citation type="journal article" date="2019" name="Int. J. Syst. Evol. Microbiol.">
        <title>The Global Catalogue of Microorganisms (GCM) 10K type strain sequencing project: providing services to taxonomists for standard genome sequencing and annotation.</title>
        <authorList>
            <consortium name="The Broad Institute Genomics Platform"/>
            <consortium name="The Broad Institute Genome Sequencing Center for Infectious Disease"/>
            <person name="Wu L."/>
            <person name="Ma J."/>
        </authorList>
    </citation>
    <scope>NUCLEOTIDE SEQUENCE [LARGE SCALE GENOMIC DNA]</scope>
    <source>
        <strain evidence="2">JCM 18401</strain>
    </source>
</reference>
<dbReference type="Proteomes" id="UP001499988">
    <property type="component" value="Unassembled WGS sequence"/>
</dbReference>
<sequence length="90" mass="9302">MHNGTCYELSFNASGLGIVSTERQLGACFVLGGDKAVALAAIPVHPIGAEAAIIGEVTDGPAGQVKVSGSFGRNRLLPMPVEEQLLRIGR</sequence>
<dbReference type="InterPro" id="IPR036676">
    <property type="entry name" value="PurM-like_C_sf"/>
</dbReference>
<accession>A0ABP9EDU7</accession>
<dbReference type="Gene3D" id="3.90.650.10">
    <property type="entry name" value="PurM-like C-terminal domain"/>
    <property type="match status" value="1"/>
</dbReference>
<evidence type="ECO:0000313" key="1">
    <source>
        <dbReference type="EMBL" id="GAA4874966.1"/>
    </source>
</evidence>
<evidence type="ECO:0008006" key="3">
    <source>
        <dbReference type="Google" id="ProtNLM"/>
    </source>
</evidence>